<dbReference type="InterPro" id="IPR038765">
    <property type="entry name" value="Papain-like_cys_pep_sf"/>
</dbReference>
<dbReference type="AlphaFoldDB" id="A0A0J8B0W5"/>
<dbReference type="PANTHER" id="PTHR12419">
    <property type="entry name" value="OTU DOMAIN CONTAINING PROTEIN"/>
    <property type="match status" value="1"/>
</dbReference>
<evidence type="ECO:0000256" key="3">
    <source>
        <dbReference type="ARBA" id="ARBA00012759"/>
    </source>
</evidence>
<dbReference type="SUPFAM" id="SSF54001">
    <property type="entry name" value="Cysteine proteinases"/>
    <property type="match status" value="1"/>
</dbReference>
<keyword evidence="9" id="KW-1185">Reference proteome</keyword>
<dbReference type="Proteomes" id="UP000035740">
    <property type="component" value="Unassembled WGS sequence"/>
</dbReference>
<comment type="catalytic activity">
    <reaction evidence="1">
        <text>Thiol-dependent hydrolysis of ester, thioester, amide, peptide and isopeptide bonds formed by the C-terminal Gly of ubiquitin (a 76-residue protein attached to proteins as an intracellular targeting signal).</text>
        <dbReference type="EC" id="3.4.19.12"/>
    </reaction>
</comment>
<evidence type="ECO:0000256" key="6">
    <source>
        <dbReference type="ARBA" id="ARBA00022801"/>
    </source>
</evidence>
<evidence type="ECO:0000256" key="5">
    <source>
        <dbReference type="ARBA" id="ARBA00022786"/>
    </source>
</evidence>
<accession>A0A0J8B0W5</accession>
<dbReference type="Pfam" id="PF02338">
    <property type="entry name" value="OTU"/>
    <property type="match status" value="1"/>
</dbReference>
<gene>
    <name evidence="8" type="ORF">BVRB_030580</name>
</gene>
<dbReference type="EC" id="3.4.19.12" evidence="3"/>
<sequence>MRRSGVWGDHLEIQAMSEIYQRPILVFAYSTEPMRTYSSKDSLTNPIRLSYHFESHYNSIVTKFRPPRRNYDSRFDNSADFFSLAPRPFIIEEQALRLPSSRTLEQISHLSDRIDSVEIESAINESLTNLLEEECKNQSLLDMDADNDL</sequence>
<dbReference type="GO" id="GO:0016579">
    <property type="term" value="P:protein deubiquitination"/>
    <property type="evidence" value="ECO:0007669"/>
    <property type="project" value="TreeGrafter"/>
</dbReference>
<dbReference type="InterPro" id="IPR050704">
    <property type="entry name" value="Peptidase_C85-like"/>
</dbReference>
<evidence type="ECO:0000259" key="7">
    <source>
        <dbReference type="PROSITE" id="PS50802"/>
    </source>
</evidence>
<dbReference type="PROSITE" id="PS50802">
    <property type="entry name" value="OTU"/>
    <property type="match status" value="1"/>
</dbReference>
<feature type="non-terminal residue" evidence="8">
    <location>
        <position position="149"/>
    </location>
</feature>
<evidence type="ECO:0000256" key="1">
    <source>
        <dbReference type="ARBA" id="ARBA00000707"/>
    </source>
</evidence>
<keyword evidence="5" id="KW-0833">Ubl conjugation pathway</keyword>
<dbReference type="InterPro" id="IPR003323">
    <property type="entry name" value="OTU_dom"/>
</dbReference>
<protein>
    <recommendedName>
        <fullName evidence="3">ubiquitinyl hydrolase 1</fullName>
        <ecNumber evidence="3">3.4.19.12</ecNumber>
    </recommendedName>
</protein>
<organism evidence="8 9">
    <name type="scientific">Beta vulgaris subsp. vulgaris</name>
    <name type="common">Beet</name>
    <dbReference type="NCBI Taxonomy" id="3555"/>
    <lineage>
        <taxon>Eukaryota</taxon>
        <taxon>Viridiplantae</taxon>
        <taxon>Streptophyta</taxon>
        <taxon>Embryophyta</taxon>
        <taxon>Tracheophyta</taxon>
        <taxon>Spermatophyta</taxon>
        <taxon>Magnoliopsida</taxon>
        <taxon>eudicotyledons</taxon>
        <taxon>Gunneridae</taxon>
        <taxon>Pentapetalae</taxon>
        <taxon>Caryophyllales</taxon>
        <taxon>Chenopodiaceae</taxon>
        <taxon>Betoideae</taxon>
        <taxon>Beta</taxon>
    </lineage>
</organism>
<dbReference type="GO" id="GO:0004843">
    <property type="term" value="F:cysteine-type deubiquitinase activity"/>
    <property type="evidence" value="ECO:0007669"/>
    <property type="project" value="UniProtKB-EC"/>
</dbReference>
<dbReference type="OrthoDB" id="409956at2759"/>
<evidence type="ECO:0000313" key="8">
    <source>
        <dbReference type="EMBL" id="KMS93527.1"/>
    </source>
</evidence>
<evidence type="ECO:0000256" key="2">
    <source>
        <dbReference type="ARBA" id="ARBA00010407"/>
    </source>
</evidence>
<dbReference type="Gene3D" id="3.30.200.90">
    <property type="match status" value="1"/>
</dbReference>
<keyword evidence="6" id="KW-0378">Hydrolase</keyword>
<name>A0A0J8B0W5_BETVV</name>
<evidence type="ECO:0000313" key="9">
    <source>
        <dbReference type="Proteomes" id="UP000035740"/>
    </source>
</evidence>
<dbReference type="GO" id="GO:0006508">
    <property type="term" value="P:proteolysis"/>
    <property type="evidence" value="ECO:0007669"/>
    <property type="project" value="UniProtKB-KW"/>
</dbReference>
<feature type="domain" description="OTU" evidence="7">
    <location>
        <begin position="1"/>
        <end position="63"/>
    </location>
</feature>
<reference evidence="8 9" key="1">
    <citation type="journal article" date="2014" name="Nature">
        <title>The genome of the recently domesticated crop plant sugar beet (Beta vulgaris).</title>
        <authorList>
            <person name="Dohm J.C."/>
            <person name="Minoche A.E."/>
            <person name="Holtgrawe D."/>
            <person name="Capella-Gutierrez S."/>
            <person name="Zakrzewski F."/>
            <person name="Tafer H."/>
            <person name="Rupp O."/>
            <person name="Sorensen T.R."/>
            <person name="Stracke R."/>
            <person name="Reinhardt R."/>
            <person name="Goesmann A."/>
            <person name="Kraft T."/>
            <person name="Schulz B."/>
            <person name="Stadler P.F."/>
            <person name="Schmidt T."/>
            <person name="Gabaldon T."/>
            <person name="Lehrach H."/>
            <person name="Weisshaar B."/>
            <person name="Himmelbauer H."/>
        </authorList>
    </citation>
    <scope>NUCLEOTIDE SEQUENCE [LARGE SCALE GENOMIC DNA]</scope>
    <source>
        <tissue evidence="8">Taproot</tissue>
    </source>
</reference>
<dbReference type="EMBL" id="KQ101791">
    <property type="protein sequence ID" value="KMS93527.1"/>
    <property type="molecule type" value="Genomic_DNA"/>
</dbReference>
<dbReference type="GO" id="GO:0061578">
    <property type="term" value="F:K63-linked deubiquitinase activity"/>
    <property type="evidence" value="ECO:0007669"/>
    <property type="project" value="TreeGrafter"/>
</dbReference>
<dbReference type="PANTHER" id="PTHR12419:SF4">
    <property type="entry name" value="OTU DOMAIN-CONTAINING PROTEIN 5"/>
    <property type="match status" value="1"/>
</dbReference>
<keyword evidence="4" id="KW-0645">Protease</keyword>
<evidence type="ECO:0000256" key="4">
    <source>
        <dbReference type="ARBA" id="ARBA00022670"/>
    </source>
</evidence>
<comment type="similarity">
    <text evidence="2">Belongs to the peptidase C85 family.</text>
</comment>
<proteinExistence type="inferred from homology"/>